<comment type="similarity">
    <text evidence="1">Belongs to the N(4)/N(6)-methyltransferase family. N(4) subfamily.</text>
</comment>
<dbReference type="GO" id="GO:0003677">
    <property type="term" value="F:DNA binding"/>
    <property type="evidence" value="ECO:0007669"/>
    <property type="project" value="UniProtKB-KW"/>
</dbReference>
<comment type="catalytic activity">
    <reaction evidence="7">
        <text>a 2'-deoxycytidine in DNA + S-adenosyl-L-methionine = an N(4)-methyl-2'-deoxycytidine in DNA + S-adenosyl-L-homocysteine + H(+)</text>
        <dbReference type="Rhea" id="RHEA:16857"/>
        <dbReference type="Rhea" id="RHEA-COMP:11369"/>
        <dbReference type="Rhea" id="RHEA-COMP:13674"/>
        <dbReference type="ChEBI" id="CHEBI:15378"/>
        <dbReference type="ChEBI" id="CHEBI:57856"/>
        <dbReference type="ChEBI" id="CHEBI:59789"/>
        <dbReference type="ChEBI" id="CHEBI:85452"/>
        <dbReference type="ChEBI" id="CHEBI:137933"/>
        <dbReference type="EC" id="2.1.1.113"/>
    </reaction>
</comment>
<dbReference type="GO" id="GO:0009307">
    <property type="term" value="P:DNA restriction-modification system"/>
    <property type="evidence" value="ECO:0007669"/>
    <property type="project" value="UniProtKB-KW"/>
</dbReference>
<sequence length="294" mass="32666">MVSKGRLQQMIREGVVHGDAADLIPRLPDGSVDLFFTSPPYADARAYSRIHPDRYVEWFLPHAERMKAAAAETGSLVINIKNRVANRGPLKGQRHPYVYQLVLALQEMGWRWIETYIWAKPNAVPGRFGPRTKDAFEYVYHFARGPRPYFDLDAVRVPYKADAAEIARRNHDANGRRNTAAGFGRDRTKTYLRGGADPGNVVAVPQTYNQHRGVAHTAAMPEGLAEFFIRCASPKGGLVVDPFAGSGTTVVVARRYDRQALGFELHEAFAAEARRRIAADLADDPAVVLRAVGQ</sequence>
<evidence type="ECO:0000256" key="6">
    <source>
        <dbReference type="ARBA" id="ARBA00023125"/>
    </source>
</evidence>
<dbReference type="EC" id="2.1.1.-" evidence="8"/>
<gene>
    <name evidence="10" type="primary">pvuIIM</name>
    <name evidence="10" type="ORF">LAUMK136_02650</name>
</gene>
<keyword evidence="6" id="KW-0238">DNA-binding</keyword>
<dbReference type="Gene3D" id="3.40.50.150">
    <property type="entry name" value="Vaccinia Virus protein VP39"/>
    <property type="match status" value="1"/>
</dbReference>
<keyword evidence="4" id="KW-0949">S-adenosyl-L-methionine</keyword>
<evidence type="ECO:0000313" key="10">
    <source>
        <dbReference type="EMBL" id="VBA38789.1"/>
    </source>
</evidence>
<evidence type="ECO:0000256" key="7">
    <source>
        <dbReference type="ARBA" id="ARBA00049120"/>
    </source>
</evidence>
<evidence type="ECO:0000256" key="2">
    <source>
        <dbReference type="ARBA" id="ARBA00022603"/>
    </source>
</evidence>
<dbReference type="PRINTS" id="PR00508">
    <property type="entry name" value="S21N4MTFRASE"/>
</dbReference>
<dbReference type="Pfam" id="PF01555">
    <property type="entry name" value="N6_N4_Mtase"/>
    <property type="match status" value="1"/>
</dbReference>
<feature type="domain" description="DNA methylase N-4/N-6" evidence="9">
    <location>
        <begin position="32"/>
        <end position="273"/>
    </location>
</feature>
<protein>
    <recommendedName>
        <fullName evidence="8">Methyltransferase</fullName>
        <ecNumber evidence="8">2.1.1.-</ecNumber>
    </recommendedName>
</protein>
<dbReference type="AlphaFoldDB" id="A0A498Q1A2"/>
<dbReference type="RefSeq" id="WP_244604181.1">
    <property type="nucleotide sequence ID" value="NZ_UPHP01000062.1"/>
</dbReference>
<dbReference type="GO" id="GO:0008170">
    <property type="term" value="F:N-methyltransferase activity"/>
    <property type="evidence" value="ECO:0007669"/>
    <property type="project" value="InterPro"/>
</dbReference>
<accession>A0A498Q1A2</accession>
<dbReference type="EMBL" id="UPHP01000062">
    <property type="protein sequence ID" value="VBA38789.1"/>
    <property type="molecule type" value="Genomic_DNA"/>
</dbReference>
<evidence type="ECO:0000256" key="3">
    <source>
        <dbReference type="ARBA" id="ARBA00022679"/>
    </source>
</evidence>
<evidence type="ECO:0000259" key="9">
    <source>
        <dbReference type="Pfam" id="PF01555"/>
    </source>
</evidence>
<keyword evidence="2 10" id="KW-0489">Methyltransferase</keyword>
<dbReference type="InterPro" id="IPR001091">
    <property type="entry name" value="RM_Methyltransferase"/>
</dbReference>
<dbReference type="InterPro" id="IPR002941">
    <property type="entry name" value="DNA_methylase_N4/N6"/>
</dbReference>
<proteinExistence type="inferred from homology"/>
<dbReference type="GO" id="GO:0015667">
    <property type="term" value="F:site-specific DNA-methyltransferase (cytosine-N4-specific) activity"/>
    <property type="evidence" value="ECO:0007669"/>
    <property type="project" value="UniProtKB-EC"/>
</dbReference>
<dbReference type="Proteomes" id="UP000273307">
    <property type="component" value="Unassembled WGS sequence"/>
</dbReference>
<name>A0A498Q1A2_9MYCO</name>
<evidence type="ECO:0000256" key="5">
    <source>
        <dbReference type="ARBA" id="ARBA00022747"/>
    </source>
</evidence>
<organism evidence="10 11">
    <name type="scientific">Mycobacterium attenuatum</name>
    <dbReference type="NCBI Taxonomy" id="2341086"/>
    <lineage>
        <taxon>Bacteria</taxon>
        <taxon>Bacillati</taxon>
        <taxon>Actinomycetota</taxon>
        <taxon>Actinomycetes</taxon>
        <taxon>Mycobacteriales</taxon>
        <taxon>Mycobacteriaceae</taxon>
        <taxon>Mycobacterium</taxon>
    </lineage>
</organism>
<dbReference type="PROSITE" id="PS00093">
    <property type="entry name" value="N4_MTASE"/>
    <property type="match status" value="1"/>
</dbReference>
<keyword evidence="5" id="KW-0680">Restriction system</keyword>
<keyword evidence="3 10" id="KW-0808">Transferase</keyword>
<evidence type="ECO:0000256" key="8">
    <source>
        <dbReference type="RuleBase" id="RU362026"/>
    </source>
</evidence>
<dbReference type="GO" id="GO:0032259">
    <property type="term" value="P:methylation"/>
    <property type="evidence" value="ECO:0007669"/>
    <property type="project" value="UniProtKB-KW"/>
</dbReference>
<reference evidence="10 11" key="1">
    <citation type="submission" date="2018-09" db="EMBL/GenBank/DDBJ databases">
        <authorList>
            <person name="Tagini F."/>
        </authorList>
    </citation>
    <scope>NUCLEOTIDE SEQUENCE [LARGE SCALE GENOMIC DNA]</scope>
    <source>
        <strain evidence="10 11">MK136</strain>
    </source>
</reference>
<evidence type="ECO:0000313" key="11">
    <source>
        <dbReference type="Proteomes" id="UP000273307"/>
    </source>
</evidence>
<keyword evidence="11" id="KW-1185">Reference proteome</keyword>
<dbReference type="InterPro" id="IPR017985">
    <property type="entry name" value="MeTrfase_CN4_CS"/>
</dbReference>
<evidence type="ECO:0000256" key="4">
    <source>
        <dbReference type="ARBA" id="ARBA00022691"/>
    </source>
</evidence>
<dbReference type="SUPFAM" id="SSF53335">
    <property type="entry name" value="S-adenosyl-L-methionine-dependent methyltransferases"/>
    <property type="match status" value="1"/>
</dbReference>
<evidence type="ECO:0000256" key="1">
    <source>
        <dbReference type="ARBA" id="ARBA00010203"/>
    </source>
</evidence>
<dbReference type="InterPro" id="IPR029063">
    <property type="entry name" value="SAM-dependent_MTases_sf"/>
</dbReference>